<dbReference type="PANTHER" id="PTHR38011:SF7">
    <property type="entry name" value="2,5-DIAMINO-6-RIBOSYLAMINO-4(3H)-PYRIMIDINONE 5'-PHOSPHATE REDUCTASE"/>
    <property type="match status" value="1"/>
</dbReference>
<proteinExistence type="predicted"/>
<dbReference type="InterPro" id="IPR050765">
    <property type="entry name" value="Riboflavin_Biosynth_HTPR"/>
</dbReference>
<dbReference type="GO" id="GO:0008703">
    <property type="term" value="F:5-amino-6-(5-phosphoribosylamino)uracil reductase activity"/>
    <property type="evidence" value="ECO:0007669"/>
    <property type="project" value="InterPro"/>
</dbReference>
<evidence type="ECO:0000256" key="1">
    <source>
        <dbReference type="ARBA" id="ARBA00005104"/>
    </source>
</evidence>
<sequence length="284" mass="30952">MQTLSPLQTLFEQVGGQAVPLPPGLAHLYGSLAFPAVPEYHPYIISNFVETLDGVAVAHANGESLDISGGSEHDHMVMGLLRACADAVIVGAGTLRDAREHRWTPDYIYPPLAAEYRQLRQQLGLAPQPLNVIVSSSGHIDLSLPLFQETAISSVLITSAQGHARLQQQALPPTLGVLVASEQGPLSARQVVETLSRWQPCRRLLVEGGPQLMGRFLAEGLIDELFLTLAPQLAGRDDREQRPGFVSGQLFLPADPRWGTLLSVKRADSYLFLRYRMKRPAPAS</sequence>
<dbReference type="Pfam" id="PF01872">
    <property type="entry name" value="RibD_C"/>
    <property type="match status" value="1"/>
</dbReference>
<organism evidence="5">
    <name type="scientific">Thermogemmatispora argillosa</name>
    <dbReference type="NCBI Taxonomy" id="2045280"/>
    <lineage>
        <taxon>Bacteria</taxon>
        <taxon>Bacillati</taxon>
        <taxon>Chloroflexota</taxon>
        <taxon>Ktedonobacteria</taxon>
        <taxon>Thermogemmatisporales</taxon>
        <taxon>Thermogemmatisporaceae</taxon>
        <taxon>Thermogemmatispora</taxon>
    </lineage>
</organism>
<dbReference type="GO" id="GO:0009231">
    <property type="term" value="P:riboflavin biosynthetic process"/>
    <property type="evidence" value="ECO:0007669"/>
    <property type="project" value="InterPro"/>
</dbReference>
<keyword evidence="2" id="KW-0521">NADP</keyword>
<evidence type="ECO:0000256" key="2">
    <source>
        <dbReference type="ARBA" id="ARBA00022857"/>
    </source>
</evidence>
<evidence type="ECO:0000259" key="4">
    <source>
        <dbReference type="Pfam" id="PF01872"/>
    </source>
</evidence>
<dbReference type="InterPro" id="IPR002734">
    <property type="entry name" value="RibDG_C"/>
</dbReference>
<evidence type="ECO:0000313" key="5">
    <source>
        <dbReference type="EMBL" id="BBH95643.1"/>
    </source>
</evidence>
<feature type="domain" description="Bacterial bifunctional deaminase-reductase C-terminal" evidence="4">
    <location>
        <begin position="42"/>
        <end position="239"/>
    </location>
</feature>
<accession>A0A455T862</accession>
<reference evidence="5" key="1">
    <citation type="submission" date="2018-12" db="EMBL/GenBank/DDBJ databases">
        <title>Novel natural products biosynthetic potential of the class Ktedonobacteria.</title>
        <authorList>
            <person name="Zheng Y."/>
            <person name="Saitou A."/>
            <person name="Wang C.M."/>
            <person name="Toyoda A."/>
            <person name="Minakuchi Y."/>
            <person name="Sekiguchi Y."/>
            <person name="Ueda K."/>
            <person name="Takano H."/>
            <person name="Sakai Y."/>
            <person name="Yokota A."/>
            <person name="Yabe S."/>
        </authorList>
    </citation>
    <scope>NUCLEOTIDE SEQUENCE</scope>
    <source>
        <strain evidence="5">A3-2</strain>
    </source>
</reference>
<keyword evidence="3" id="KW-0560">Oxidoreductase</keyword>
<gene>
    <name evidence="5" type="ORF">KTA_38420</name>
</gene>
<name>A0A455T862_9CHLR</name>
<dbReference type="PANTHER" id="PTHR38011">
    <property type="entry name" value="DIHYDROFOLATE REDUCTASE FAMILY PROTEIN (AFU_ORTHOLOGUE AFUA_8G06820)"/>
    <property type="match status" value="1"/>
</dbReference>
<comment type="pathway">
    <text evidence="1">Cofactor biosynthesis; riboflavin biosynthesis.</text>
</comment>
<evidence type="ECO:0000256" key="3">
    <source>
        <dbReference type="ARBA" id="ARBA00023002"/>
    </source>
</evidence>
<dbReference type="AlphaFoldDB" id="A0A455T862"/>
<dbReference type="InterPro" id="IPR024072">
    <property type="entry name" value="DHFR-like_dom_sf"/>
</dbReference>
<dbReference type="EMBL" id="AP019377">
    <property type="protein sequence ID" value="BBH95643.1"/>
    <property type="molecule type" value="Genomic_DNA"/>
</dbReference>
<protein>
    <submittedName>
        <fullName evidence="5">Deaminase reductase</fullName>
    </submittedName>
</protein>
<dbReference type="Gene3D" id="3.40.430.10">
    <property type="entry name" value="Dihydrofolate Reductase, subunit A"/>
    <property type="match status" value="1"/>
</dbReference>
<dbReference type="SUPFAM" id="SSF53597">
    <property type="entry name" value="Dihydrofolate reductase-like"/>
    <property type="match status" value="1"/>
</dbReference>